<dbReference type="SUPFAM" id="SSF46785">
    <property type="entry name" value="Winged helix' DNA-binding domain"/>
    <property type="match status" value="1"/>
</dbReference>
<feature type="domain" description="HTH marR-type" evidence="2">
    <location>
        <begin position="39"/>
        <end position="169"/>
    </location>
</feature>
<evidence type="ECO:0000313" key="3">
    <source>
        <dbReference type="EMBL" id="QOR71724.1"/>
    </source>
</evidence>
<dbReference type="PROSITE" id="PS50995">
    <property type="entry name" value="HTH_MARR_2"/>
    <property type="match status" value="1"/>
</dbReference>
<protein>
    <submittedName>
        <fullName evidence="3">Winged helix-turn-helix transcriptional regulator</fullName>
    </submittedName>
</protein>
<proteinExistence type="predicted"/>
<dbReference type="InterPro" id="IPR039422">
    <property type="entry name" value="MarR/SlyA-like"/>
</dbReference>
<dbReference type="InterPro" id="IPR000835">
    <property type="entry name" value="HTH_MarR-typ"/>
</dbReference>
<dbReference type="Gene3D" id="1.10.10.10">
    <property type="entry name" value="Winged helix-like DNA-binding domain superfamily/Winged helix DNA-binding domain"/>
    <property type="match status" value="1"/>
</dbReference>
<organism evidence="3 4">
    <name type="scientific">Ruania alkalisoli</name>
    <dbReference type="NCBI Taxonomy" id="2779775"/>
    <lineage>
        <taxon>Bacteria</taxon>
        <taxon>Bacillati</taxon>
        <taxon>Actinomycetota</taxon>
        <taxon>Actinomycetes</taxon>
        <taxon>Micrococcales</taxon>
        <taxon>Ruaniaceae</taxon>
        <taxon>Ruania</taxon>
    </lineage>
</organism>
<gene>
    <name evidence="3" type="ORF">IM660_05460</name>
</gene>
<name>A0A7M1SXM9_9MICO</name>
<reference evidence="3 4" key="1">
    <citation type="submission" date="2020-10" db="EMBL/GenBank/DDBJ databases">
        <title>Haloactinobacterium sp. RN3S43, a bacterium isolated from saline soil.</title>
        <authorList>
            <person name="Sun J.-Q."/>
        </authorList>
    </citation>
    <scope>NUCLEOTIDE SEQUENCE [LARGE SCALE GENOMIC DNA]</scope>
    <source>
        <strain evidence="3 4">RN3S43</strain>
    </source>
</reference>
<dbReference type="GO" id="GO:0006950">
    <property type="term" value="P:response to stress"/>
    <property type="evidence" value="ECO:0007669"/>
    <property type="project" value="TreeGrafter"/>
</dbReference>
<dbReference type="Pfam" id="PF12802">
    <property type="entry name" value="MarR_2"/>
    <property type="match status" value="1"/>
</dbReference>
<evidence type="ECO:0000313" key="4">
    <source>
        <dbReference type="Proteomes" id="UP000593758"/>
    </source>
</evidence>
<dbReference type="InterPro" id="IPR012318">
    <property type="entry name" value="HTH_CRP"/>
</dbReference>
<accession>A0A7M1SXM9</accession>
<evidence type="ECO:0000259" key="2">
    <source>
        <dbReference type="PROSITE" id="PS50995"/>
    </source>
</evidence>
<dbReference type="PANTHER" id="PTHR33164:SF43">
    <property type="entry name" value="HTH-TYPE TRANSCRIPTIONAL REPRESSOR YETL"/>
    <property type="match status" value="1"/>
</dbReference>
<evidence type="ECO:0000256" key="1">
    <source>
        <dbReference type="SAM" id="MobiDB-lite"/>
    </source>
</evidence>
<dbReference type="PRINTS" id="PR00598">
    <property type="entry name" value="HTHMARR"/>
</dbReference>
<dbReference type="PANTHER" id="PTHR33164">
    <property type="entry name" value="TRANSCRIPTIONAL REGULATOR, MARR FAMILY"/>
    <property type="match status" value="1"/>
</dbReference>
<feature type="region of interest" description="Disordered" evidence="1">
    <location>
        <begin position="1"/>
        <end position="40"/>
    </location>
</feature>
<dbReference type="GO" id="GO:0003700">
    <property type="term" value="F:DNA-binding transcription factor activity"/>
    <property type="evidence" value="ECO:0007669"/>
    <property type="project" value="InterPro"/>
</dbReference>
<dbReference type="InterPro" id="IPR036388">
    <property type="entry name" value="WH-like_DNA-bd_sf"/>
</dbReference>
<keyword evidence="4" id="KW-1185">Reference proteome</keyword>
<dbReference type="GO" id="GO:0003677">
    <property type="term" value="F:DNA binding"/>
    <property type="evidence" value="ECO:0007669"/>
    <property type="project" value="InterPro"/>
</dbReference>
<dbReference type="Proteomes" id="UP000593758">
    <property type="component" value="Chromosome"/>
</dbReference>
<dbReference type="AlphaFoldDB" id="A0A7M1SXM9"/>
<dbReference type="InterPro" id="IPR036390">
    <property type="entry name" value="WH_DNA-bd_sf"/>
</dbReference>
<dbReference type="EMBL" id="CP063169">
    <property type="protein sequence ID" value="QOR71724.1"/>
    <property type="molecule type" value="Genomic_DNA"/>
</dbReference>
<dbReference type="SMART" id="SM00419">
    <property type="entry name" value="HTH_CRP"/>
    <property type="match status" value="1"/>
</dbReference>
<dbReference type="KEGG" id="halt:IM660_05460"/>
<dbReference type="SMART" id="SM00347">
    <property type="entry name" value="HTH_MARR"/>
    <property type="match status" value="1"/>
</dbReference>
<sequence length="169" mass="18271">MPVDCRPTRPCQDGTVPYPSPPDHAEPTPGPGVAEPPEAWPTGRLLSAAARRVERAWDAYLAQWSLSHASLPVLAVLAGGGHSQREIADHLGVTEQTTSRIIAGLERSGYVRRSPHPDDRRRHIVEITGEGYGALTALNVPDAIAGLVTHDLDDAELADLRRLLIRFLG</sequence>